<evidence type="ECO:0000313" key="3">
    <source>
        <dbReference type="Proteomes" id="UP001194580"/>
    </source>
</evidence>
<organism evidence="2 3">
    <name type="scientific">Linnemannia exigua</name>
    <dbReference type="NCBI Taxonomy" id="604196"/>
    <lineage>
        <taxon>Eukaryota</taxon>
        <taxon>Fungi</taxon>
        <taxon>Fungi incertae sedis</taxon>
        <taxon>Mucoromycota</taxon>
        <taxon>Mortierellomycotina</taxon>
        <taxon>Mortierellomycetes</taxon>
        <taxon>Mortierellales</taxon>
        <taxon>Mortierellaceae</taxon>
        <taxon>Linnemannia</taxon>
    </lineage>
</organism>
<name>A0AAD4H988_9FUNG</name>
<dbReference type="EMBL" id="JAAAIL010000084">
    <property type="protein sequence ID" value="KAG0280089.1"/>
    <property type="molecule type" value="Genomic_DNA"/>
</dbReference>
<comment type="caution">
    <text evidence="2">The sequence shown here is derived from an EMBL/GenBank/DDBJ whole genome shotgun (WGS) entry which is preliminary data.</text>
</comment>
<feature type="compositionally biased region" description="Low complexity" evidence="1">
    <location>
        <begin position="89"/>
        <end position="111"/>
    </location>
</feature>
<feature type="compositionally biased region" description="Low complexity" evidence="1">
    <location>
        <begin position="24"/>
        <end position="42"/>
    </location>
</feature>
<dbReference type="AlphaFoldDB" id="A0AAD4H988"/>
<accession>A0AAD4H988</accession>
<proteinExistence type="predicted"/>
<feature type="region of interest" description="Disordered" evidence="1">
    <location>
        <begin position="24"/>
        <end position="115"/>
    </location>
</feature>
<dbReference type="Proteomes" id="UP001194580">
    <property type="component" value="Unassembled WGS sequence"/>
</dbReference>
<feature type="region of interest" description="Disordered" evidence="1">
    <location>
        <begin position="141"/>
        <end position="167"/>
    </location>
</feature>
<feature type="compositionally biased region" description="Low complexity" evidence="1">
    <location>
        <begin position="141"/>
        <end position="157"/>
    </location>
</feature>
<feature type="compositionally biased region" description="Pro residues" evidence="1">
    <location>
        <begin position="78"/>
        <end position="88"/>
    </location>
</feature>
<keyword evidence="3" id="KW-1185">Reference proteome</keyword>
<reference evidence="2" key="1">
    <citation type="journal article" date="2020" name="Fungal Divers.">
        <title>Resolving the Mortierellaceae phylogeny through synthesis of multi-gene phylogenetics and phylogenomics.</title>
        <authorList>
            <person name="Vandepol N."/>
            <person name="Liber J."/>
            <person name="Desiro A."/>
            <person name="Na H."/>
            <person name="Kennedy M."/>
            <person name="Barry K."/>
            <person name="Grigoriev I.V."/>
            <person name="Miller A.N."/>
            <person name="O'Donnell K."/>
            <person name="Stajich J.E."/>
            <person name="Bonito G."/>
        </authorList>
    </citation>
    <scope>NUCLEOTIDE SEQUENCE</scope>
    <source>
        <strain evidence="2">NRRL 28262</strain>
    </source>
</reference>
<protein>
    <submittedName>
        <fullName evidence="2">Uncharacterized protein</fullName>
    </submittedName>
</protein>
<evidence type="ECO:0000313" key="2">
    <source>
        <dbReference type="EMBL" id="KAG0280089.1"/>
    </source>
</evidence>
<gene>
    <name evidence="2" type="ORF">BGZ95_011312</name>
</gene>
<sequence>MVTTRSRGNKQAAGLDTAQDVITTAAAPNTAIPTSTDTHTTTSPLKRKSGTGPADALPATKIAKTDLDPELDMNSEPVMPPAPAPTPITPANTAKQQQQQNQPPPLQQQLPTAVNVSQPTLDDIIAAAAVGTGFALPTAPSSNGTGGAASSLATATAPPAPEPAVEESLVAMKEPEPESAPLPELSTVLTEPAAAHQQPIIPPAPTAPALSTIAAPAPVSANTATTATATGHGNGVVPLDAFSINSKTNAIPPGDLTPIPSASPLPAAGLQQVNSNTNNNLKGEAALTSNIGINTADNGGGMAPTAPVVAPAGNVDQNHQQQQSGSNDGVKPTVVPVQPLSSVI</sequence>
<feature type="region of interest" description="Disordered" evidence="1">
    <location>
        <begin position="306"/>
        <end position="344"/>
    </location>
</feature>
<feature type="compositionally biased region" description="Polar residues" evidence="1">
    <location>
        <begin position="315"/>
        <end position="327"/>
    </location>
</feature>
<evidence type="ECO:0000256" key="1">
    <source>
        <dbReference type="SAM" id="MobiDB-lite"/>
    </source>
</evidence>